<protein>
    <recommendedName>
        <fullName evidence="2">BTB domain-containing protein</fullName>
    </recommendedName>
</protein>
<dbReference type="InterPro" id="IPR000210">
    <property type="entry name" value="BTB/POZ_dom"/>
</dbReference>
<evidence type="ECO:0000256" key="1">
    <source>
        <dbReference type="SAM" id="MobiDB-lite"/>
    </source>
</evidence>
<comment type="caution">
    <text evidence="3">The sequence shown here is derived from an EMBL/GenBank/DDBJ whole genome shotgun (WGS) entry which is preliminary data.</text>
</comment>
<dbReference type="PANTHER" id="PTHR47843:SF5">
    <property type="entry name" value="BTB_POZ DOMAIN PROTEIN"/>
    <property type="match status" value="1"/>
</dbReference>
<proteinExistence type="predicted"/>
<dbReference type="STRING" id="1447872.A0A1J9PZ45"/>
<dbReference type="InterPro" id="IPR011333">
    <property type="entry name" value="SKP1/BTB/POZ_sf"/>
</dbReference>
<dbReference type="EMBL" id="LGRN01000327">
    <property type="protein sequence ID" value="OJD13163.1"/>
    <property type="molecule type" value="Genomic_DNA"/>
</dbReference>
<feature type="domain" description="BTB" evidence="2">
    <location>
        <begin position="54"/>
        <end position="120"/>
    </location>
</feature>
<dbReference type="Proteomes" id="UP000182235">
    <property type="component" value="Unassembled WGS sequence"/>
</dbReference>
<evidence type="ECO:0000313" key="3">
    <source>
        <dbReference type="EMBL" id="OJD13163.1"/>
    </source>
</evidence>
<evidence type="ECO:0000259" key="2">
    <source>
        <dbReference type="PROSITE" id="PS50097"/>
    </source>
</evidence>
<keyword evidence="4" id="KW-1185">Reference proteome</keyword>
<feature type="compositionally biased region" description="Basic and acidic residues" evidence="1">
    <location>
        <begin position="147"/>
        <end position="170"/>
    </location>
</feature>
<gene>
    <name evidence="3" type="ORF">AJ78_06347</name>
</gene>
<dbReference type="CDD" id="cd18186">
    <property type="entry name" value="BTB_POZ_ZBTB_KLHL-like"/>
    <property type="match status" value="1"/>
</dbReference>
<sequence>MNWHGVDDGWGDYGYHPPVFAGKKVEPELEFDNLRLLDDLRTSIASLYLENKYTDLAIVAGPEVFRVHRCIVCPRSVFFTAACDGKFREASSGIINLQEDPGLVKRMIEFLYSMQYSVLIDDPVGYSKDESAASASLSAEMPSTEAPEAKESATQHSHRNNEKTDEDYNTKIKNTSKNKSKNKNKRRKKRKSNSKGLSMSNEQPFYRAAAKIWCPDIGSTSCPVYGHHEHRNAITVHIRMFGLGERLMIDGLKSYAKHMLEFELSCAEGLKGFPKTIIEVYDNSPEHDRGLKDVVVSAAVRKLSHLRHWVLADDREGLPNQILKAVPEFMFDLLVRLISKDIATLRSANESENLWQVPV</sequence>
<feature type="region of interest" description="Disordered" evidence="1">
    <location>
        <begin position="131"/>
        <end position="200"/>
    </location>
</feature>
<dbReference type="PANTHER" id="PTHR47843">
    <property type="entry name" value="BTB DOMAIN-CONTAINING PROTEIN-RELATED"/>
    <property type="match status" value="1"/>
</dbReference>
<dbReference type="PROSITE" id="PS50097">
    <property type="entry name" value="BTB"/>
    <property type="match status" value="1"/>
</dbReference>
<accession>A0A1J9PZ45</accession>
<organism evidence="3 4">
    <name type="scientific">Emergomyces pasteurianus Ep9510</name>
    <dbReference type="NCBI Taxonomy" id="1447872"/>
    <lineage>
        <taxon>Eukaryota</taxon>
        <taxon>Fungi</taxon>
        <taxon>Dikarya</taxon>
        <taxon>Ascomycota</taxon>
        <taxon>Pezizomycotina</taxon>
        <taxon>Eurotiomycetes</taxon>
        <taxon>Eurotiomycetidae</taxon>
        <taxon>Onygenales</taxon>
        <taxon>Ajellomycetaceae</taxon>
        <taxon>Emergomyces</taxon>
    </lineage>
</organism>
<dbReference type="Pfam" id="PF00651">
    <property type="entry name" value="BTB"/>
    <property type="match status" value="1"/>
</dbReference>
<dbReference type="AlphaFoldDB" id="A0A1J9PZ45"/>
<feature type="compositionally biased region" description="Basic residues" evidence="1">
    <location>
        <begin position="174"/>
        <end position="193"/>
    </location>
</feature>
<dbReference type="OrthoDB" id="4186383at2759"/>
<name>A0A1J9PZ45_9EURO</name>
<dbReference type="Gene3D" id="3.30.710.10">
    <property type="entry name" value="Potassium Channel Kv1.1, Chain A"/>
    <property type="match status" value="1"/>
</dbReference>
<reference evidence="3 4" key="1">
    <citation type="submission" date="2015-07" db="EMBL/GenBank/DDBJ databases">
        <title>Emmonsia species relationships and genome sequence.</title>
        <authorList>
            <consortium name="The Broad Institute Genomics Platform"/>
            <person name="Cuomo C.A."/>
            <person name="Munoz J.F."/>
            <person name="Imamovic A."/>
            <person name="Priest M.E."/>
            <person name="Young S."/>
            <person name="Clay O.K."/>
            <person name="McEwen J.G."/>
        </authorList>
    </citation>
    <scope>NUCLEOTIDE SEQUENCE [LARGE SCALE GENOMIC DNA]</scope>
    <source>
        <strain evidence="3 4">UAMH 9510</strain>
    </source>
</reference>
<evidence type="ECO:0000313" key="4">
    <source>
        <dbReference type="Proteomes" id="UP000182235"/>
    </source>
</evidence>
<dbReference type="SUPFAM" id="SSF54695">
    <property type="entry name" value="POZ domain"/>
    <property type="match status" value="1"/>
</dbReference>